<reference evidence="5 6" key="1">
    <citation type="submission" date="2011-07" db="EMBL/GenBank/DDBJ databases">
        <authorList>
            <person name="Coyne R."/>
            <person name="Brami D."/>
            <person name="Johnson J."/>
            <person name="Hostetler J."/>
            <person name="Hannick L."/>
            <person name="Clark T."/>
            <person name="Cassidy-Hanley D."/>
            <person name="Inman J."/>
        </authorList>
    </citation>
    <scope>NUCLEOTIDE SEQUENCE [LARGE SCALE GENOMIC DNA]</scope>
    <source>
        <strain evidence="5 6">G5</strain>
    </source>
</reference>
<evidence type="ECO:0000313" key="6">
    <source>
        <dbReference type="Proteomes" id="UP000008983"/>
    </source>
</evidence>
<evidence type="ECO:0000256" key="3">
    <source>
        <dbReference type="ARBA" id="ARBA00022833"/>
    </source>
</evidence>
<dbReference type="GO" id="GO:0046872">
    <property type="term" value="F:metal ion binding"/>
    <property type="evidence" value="ECO:0007669"/>
    <property type="project" value="UniProtKB-KW"/>
</dbReference>
<dbReference type="OMA" id="NYIWLLQ"/>
<keyword evidence="1" id="KW-0479">Metal-binding</keyword>
<proteinExistence type="predicted"/>
<dbReference type="PANTHER" id="PTHR11935">
    <property type="entry name" value="BETA LACTAMASE DOMAIN"/>
    <property type="match status" value="1"/>
</dbReference>
<organism evidence="5 6">
    <name type="scientific">Ichthyophthirius multifiliis</name>
    <name type="common">White spot disease agent</name>
    <name type="synonym">Ich</name>
    <dbReference type="NCBI Taxonomy" id="5932"/>
    <lineage>
        <taxon>Eukaryota</taxon>
        <taxon>Sar</taxon>
        <taxon>Alveolata</taxon>
        <taxon>Ciliophora</taxon>
        <taxon>Intramacronucleata</taxon>
        <taxon>Oligohymenophorea</taxon>
        <taxon>Hymenostomatida</taxon>
        <taxon>Ophryoglenina</taxon>
        <taxon>Ichthyophthirius</taxon>
    </lineage>
</organism>
<dbReference type="InterPro" id="IPR032282">
    <property type="entry name" value="HAGH_C"/>
</dbReference>
<feature type="domain" description="Hydroxyacylglutathione hydrolase C-terminal" evidence="4">
    <location>
        <begin position="122"/>
        <end position="200"/>
    </location>
</feature>
<keyword evidence="2" id="KW-0378">Hydrolase</keyword>
<protein>
    <recommendedName>
        <fullName evidence="4">Hydroxyacylglutathione hydrolase C-terminal domain-containing protein</fullName>
    </recommendedName>
</protein>
<dbReference type="EMBL" id="GL984361">
    <property type="protein sequence ID" value="EGR27389.1"/>
    <property type="molecule type" value="Genomic_DNA"/>
</dbReference>
<dbReference type="FunCoup" id="G0R565">
    <property type="interactions" value="87"/>
</dbReference>
<evidence type="ECO:0000259" key="4">
    <source>
        <dbReference type="Pfam" id="PF16123"/>
    </source>
</evidence>
<keyword evidence="3" id="KW-0862">Zinc</keyword>
<sequence>MNQQSEQFLKHNPKLEIIAGKEQEKQGFSNKYVEELQPISIGDLCVCFLHTPGHKNDFYTIEITQVNDFSTKLPALFTGEMLLVSSLGDFEEFNALKFVQSLFKLKAFPNESLVFPGRDGELKNLIFSKALDPNNNVINSKIQLVQEALNNQQNHILPSSLIEEKSCNPYLRIHEKYIQNILEVKDQISAFKAIKKLQQVFFQQNNNL</sequence>
<dbReference type="Gene3D" id="3.60.15.10">
    <property type="entry name" value="Ribonuclease Z/Hydroxyacylglutathione hydrolase-like"/>
    <property type="match status" value="1"/>
</dbReference>
<dbReference type="eggNOG" id="KOG0813">
    <property type="taxonomic scope" value="Eukaryota"/>
</dbReference>
<name>G0R565_ICHMU</name>
<dbReference type="GeneID" id="14903458"/>
<dbReference type="InParanoid" id="G0R565"/>
<dbReference type="InterPro" id="IPR036866">
    <property type="entry name" value="RibonucZ/Hydroxyglut_hydro"/>
</dbReference>
<gene>
    <name evidence="5" type="ORF">IMG5_196590</name>
</gene>
<dbReference type="OrthoDB" id="515692at2759"/>
<evidence type="ECO:0000313" key="5">
    <source>
        <dbReference type="EMBL" id="EGR27389.1"/>
    </source>
</evidence>
<dbReference type="GO" id="GO:0004416">
    <property type="term" value="F:hydroxyacylglutathione hydrolase activity"/>
    <property type="evidence" value="ECO:0007669"/>
    <property type="project" value="TreeGrafter"/>
</dbReference>
<dbReference type="Proteomes" id="UP000008983">
    <property type="component" value="Unassembled WGS sequence"/>
</dbReference>
<dbReference type="PANTHER" id="PTHR11935:SF94">
    <property type="entry name" value="TENZING NORGAY, ISOFORM C"/>
    <property type="match status" value="1"/>
</dbReference>
<evidence type="ECO:0000256" key="1">
    <source>
        <dbReference type="ARBA" id="ARBA00022723"/>
    </source>
</evidence>
<dbReference type="RefSeq" id="XP_004024273.1">
    <property type="nucleotide sequence ID" value="XM_004024224.1"/>
</dbReference>
<evidence type="ECO:0000256" key="2">
    <source>
        <dbReference type="ARBA" id="ARBA00022801"/>
    </source>
</evidence>
<dbReference type="SUPFAM" id="SSF56281">
    <property type="entry name" value="Metallo-hydrolase/oxidoreductase"/>
    <property type="match status" value="1"/>
</dbReference>
<dbReference type="STRING" id="857967.G0R565"/>
<dbReference type="Pfam" id="PF16123">
    <property type="entry name" value="HAGH_C"/>
    <property type="match status" value="1"/>
</dbReference>
<dbReference type="AlphaFoldDB" id="G0R565"/>
<accession>G0R565</accession>
<keyword evidence="6" id="KW-1185">Reference proteome</keyword>